<comment type="caution">
    <text evidence="2">The sequence shown here is derived from an EMBL/GenBank/DDBJ whole genome shotgun (WGS) entry which is preliminary data.</text>
</comment>
<sequence>MLSSFKTPVVLILRNAILSWGLGFFFGPEDAGLQAKWAGCKRRSFPGNTPNWQRLRVSSRSLELDSRQMDLTA</sequence>
<accession>A0AAD7H0K5</accession>
<proteinExistence type="predicted"/>
<dbReference type="AlphaFoldDB" id="A0AAD7H0K5"/>
<evidence type="ECO:0008006" key="4">
    <source>
        <dbReference type="Google" id="ProtNLM"/>
    </source>
</evidence>
<evidence type="ECO:0000313" key="3">
    <source>
        <dbReference type="Proteomes" id="UP001221757"/>
    </source>
</evidence>
<keyword evidence="3" id="KW-1185">Reference proteome</keyword>
<dbReference type="EMBL" id="JARKIE010000002">
    <property type="protein sequence ID" value="KAJ7709511.1"/>
    <property type="molecule type" value="Genomic_DNA"/>
</dbReference>
<feature type="signal peptide" evidence="1">
    <location>
        <begin position="1"/>
        <end position="23"/>
    </location>
</feature>
<evidence type="ECO:0000256" key="1">
    <source>
        <dbReference type="SAM" id="SignalP"/>
    </source>
</evidence>
<evidence type="ECO:0000313" key="2">
    <source>
        <dbReference type="EMBL" id="KAJ7709511.1"/>
    </source>
</evidence>
<organism evidence="2 3">
    <name type="scientific">Mycena rosella</name>
    <name type="common">Pink bonnet</name>
    <name type="synonym">Agaricus rosellus</name>
    <dbReference type="NCBI Taxonomy" id="1033263"/>
    <lineage>
        <taxon>Eukaryota</taxon>
        <taxon>Fungi</taxon>
        <taxon>Dikarya</taxon>
        <taxon>Basidiomycota</taxon>
        <taxon>Agaricomycotina</taxon>
        <taxon>Agaricomycetes</taxon>
        <taxon>Agaricomycetidae</taxon>
        <taxon>Agaricales</taxon>
        <taxon>Marasmiineae</taxon>
        <taxon>Mycenaceae</taxon>
        <taxon>Mycena</taxon>
    </lineage>
</organism>
<gene>
    <name evidence="2" type="ORF">B0H17DRAFT_1028169</name>
</gene>
<feature type="chain" id="PRO_5042105905" description="Secreted protein" evidence="1">
    <location>
        <begin position="24"/>
        <end position="73"/>
    </location>
</feature>
<reference evidence="2" key="1">
    <citation type="submission" date="2023-03" db="EMBL/GenBank/DDBJ databases">
        <title>Massive genome expansion in bonnet fungi (Mycena s.s.) driven by repeated elements and novel gene families across ecological guilds.</title>
        <authorList>
            <consortium name="Lawrence Berkeley National Laboratory"/>
            <person name="Harder C.B."/>
            <person name="Miyauchi S."/>
            <person name="Viragh M."/>
            <person name="Kuo A."/>
            <person name="Thoen E."/>
            <person name="Andreopoulos B."/>
            <person name="Lu D."/>
            <person name="Skrede I."/>
            <person name="Drula E."/>
            <person name="Henrissat B."/>
            <person name="Morin E."/>
            <person name="Kohler A."/>
            <person name="Barry K."/>
            <person name="LaButti K."/>
            <person name="Morin E."/>
            <person name="Salamov A."/>
            <person name="Lipzen A."/>
            <person name="Mereny Z."/>
            <person name="Hegedus B."/>
            <person name="Baldrian P."/>
            <person name="Stursova M."/>
            <person name="Weitz H."/>
            <person name="Taylor A."/>
            <person name="Grigoriev I.V."/>
            <person name="Nagy L.G."/>
            <person name="Martin F."/>
            <person name="Kauserud H."/>
        </authorList>
    </citation>
    <scope>NUCLEOTIDE SEQUENCE</scope>
    <source>
        <strain evidence="2">CBHHK067</strain>
    </source>
</reference>
<dbReference type="Proteomes" id="UP001221757">
    <property type="component" value="Unassembled WGS sequence"/>
</dbReference>
<keyword evidence="1" id="KW-0732">Signal</keyword>
<name>A0AAD7H0K5_MYCRO</name>
<protein>
    <recommendedName>
        <fullName evidence="4">Secreted protein</fullName>
    </recommendedName>
</protein>